<keyword evidence="3" id="KW-1185">Reference proteome</keyword>
<feature type="compositionally biased region" description="Polar residues" evidence="1">
    <location>
        <begin position="34"/>
        <end position="48"/>
    </location>
</feature>
<feature type="region of interest" description="Disordered" evidence="1">
    <location>
        <begin position="236"/>
        <end position="296"/>
    </location>
</feature>
<feature type="region of interest" description="Disordered" evidence="1">
    <location>
        <begin position="1"/>
        <end position="74"/>
    </location>
</feature>
<dbReference type="AlphaFoldDB" id="A0AAN7LP60"/>
<reference evidence="2 3" key="1">
    <citation type="journal article" date="2023" name="Hortic Res">
        <title>Pangenome of water caltrop reveals structural variations and asymmetric subgenome divergence after allopolyploidization.</title>
        <authorList>
            <person name="Zhang X."/>
            <person name="Chen Y."/>
            <person name="Wang L."/>
            <person name="Yuan Y."/>
            <person name="Fang M."/>
            <person name="Shi L."/>
            <person name="Lu R."/>
            <person name="Comes H.P."/>
            <person name="Ma Y."/>
            <person name="Chen Y."/>
            <person name="Huang G."/>
            <person name="Zhou Y."/>
            <person name="Zheng Z."/>
            <person name="Qiu Y."/>
        </authorList>
    </citation>
    <scope>NUCLEOTIDE SEQUENCE [LARGE SCALE GENOMIC DNA]</scope>
    <source>
        <strain evidence="2">F231</strain>
    </source>
</reference>
<feature type="region of interest" description="Disordered" evidence="1">
    <location>
        <begin position="159"/>
        <end position="188"/>
    </location>
</feature>
<protein>
    <submittedName>
        <fullName evidence="2">Uncharacterized protein</fullName>
    </submittedName>
</protein>
<dbReference type="PANTHER" id="PTHR34484:SF2">
    <property type="entry name" value="OS02G0832600 PROTEIN"/>
    <property type="match status" value="1"/>
</dbReference>
<evidence type="ECO:0000256" key="1">
    <source>
        <dbReference type="SAM" id="MobiDB-lite"/>
    </source>
</evidence>
<gene>
    <name evidence="2" type="ORF">SAY86_019568</name>
</gene>
<dbReference type="EMBL" id="JAXQNO010000011">
    <property type="protein sequence ID" value="KAK4788249.1"/>
    <property type="molecule type" value="Genomic_DNA"/>
</dbReference>
<sequence length="296" mass="33131">MYSHSGKPLFGASVPAKSDWKGTNQNEKKRQGSRRAQSSMPDNASLTGNAAVGGYKAPTRRELQRQSHLQSRRFNGEENFNYRFAPYAPRNTSSFIMRAKKSGGIASLLSPCSATPSISPTLVFSPSTESLGDMAKEWSVDGYGSMKGLIRLRAEFQNRYNGDDNEEDSNGSSDSGLEEEDNNPLSRLDHETSRFELVCPIYWFDYSNLSENTVHDQHSHTVHLEEENLTLRERQSHISDDASDAVVENESGYNSEESSDARGATEDDHFSGDEYARDDCAESELRGEEEQASEWW</sequence>
<evidence type="ECO:0000313" key="3">
    <source>
        <dbReference type="Proteomes" id="UP001346149"/>
    </source>
</evidence>
<dbReference type="Proteomes" id="UP001346149">
    <property type="component" value="Unassembled WGS sequence"/>
</dbReference>
<organism evidence="2 3">
    <name type="scientific">Trapa natans</name>
    <name type="common">Water chestnut</name>
    <dbReference type="NCBI Taxonomy" id="22666"/>
    <lineage>
        <taxon>Eukaryota</taxon>
        <taxon>Viridiplantae</taxon>
        <taxon>Streptophyta</taxon>
        <taxon>Embryophyta</taxon>
        <taxon>Tracheophyta</taxon>
        <taxon>Spermatophyta</taxon>
        <taxon>Magnoliopsida</taxon>
        <taxon>eudicotyledons</taxon>
        <taxon>Gunneridae</taxon>
        <taxon>Pentapetalae</taxon>
        <taxon>rosids</taxon>
        <taxon>malvids</taxon>
        <taxon>Myrtales</taxon>
        <taxon>Lythraceae</taxon>
        <taxon>Trapa</taxon>
    </lineage>
</organism>
<proteinExistence type="predicted"/>
<accession>A0AAN7LP60</accession>
<dbReference type="PANTHER" id="PTHR34484">
    <property type="entry name" value="OS02G0832600 PROTEIN"/>
    <property type="match status" value="1"/>
</dbReference>
<feature type="compositionally biased region" description="Basic and acidic residues" evidence="1">
    <location>
        <begin position="259"/>
        <end position="289"/>
    </location>
</feature>
<comment type="caution">
    <text evidence="2">The sequence shown here is derived from an EMBL/GenBank/DDBJ whole genome shotgun (WGS) entry which is preliminary data.</text>
</comment>
<evidence type="ECO:0000313" key="2">
    <source>
        <dbReference type="EMBL" id="KAK4788249.1"/>
    </source>
</evidence>
<name>A0AAN7LP60_TRANT</name>